<organism evidence="3 4">
    <name type="scientific">Roseivivax lentus</name>
    <dbReference type="NCBI Taxonomy" id="633194"/>
    <lineage>
        <taxon>Bacteria</taxon>
        <taxon>Pseudomonadati</taxon>
        <taxon>Pseudomonadota</taxon>
        <taxon>Alphaproteobacteria</taxon>
        <taxon>Rhodobacterales</taxon>
        <taxon>Roseobacteraceae</taxon>
        <taxon>Roseivivax</taxon>
    </lineage>
</organism>
<protein>
    <submittedName>
        <fullName evidence="3">CoA:oxalate CoA-transferase</fullName>
    </submittedName>
</protein>
<dbReference type="STRING" id="633194.SAMN05421759_103198"/>
<dbReference type="InterPro" id="IPR050483">
    <property type="entry name" value="CoA-transferase_III_domain"/>
</dbReference>
<evidence type="ECO:0000256" key="2">
    <source>
        <dbReference type="SAM" id="MobiDB-lite"/>
    </source>
</evidence>
<dbReference type="OrthoDB" id="7208981at2"/>
<dbReference type="InterPro" id="IPR044855">
    <property type="entry name" value="CoA-Trfase_III_dom3_sf"/>
</dbReference>
<dbReference type="EMBL" id="FTOQ01000003">
    <property type="protein sequence ID" value="SIS77894.1"/>
    <property type="molecule type" value="Genomic_DNA"/>
</dbReference>
<dbReference type="Proteomes" id="UP000186684">
    <property type="component" value="Unassembled WGS sequence"/>
</dbReference>
<dbReference type="PANTHER" id="PTHR48207">
    <property type="entry name" value="SUCCINATE--HYDROXYMETHYLGLUTARATE COA-TRANSFERASE"/>
    <property type="match status" value="1"/>
</dbReference>
<dbReference type="SUPFAM" id="SSF89796">
    <property type="entry name" value="CoA-transferase family III (CaiB/BaiF)"/>
    <property type="match status" value="1"/>
</dbReference>
<dbReference type="Gene3D" id="3.40.50.10540">
    <property type="entry name" value="Crotonobetainyl-coa:carnitine coa-transferase, domain 1"/>
    <property type="match status" value="1"/>
</dbReference>
<dbReference type="PANTHER" id="PTHR48207:SF3">
    <property type="entry name" value="SUCCINATE--HYDROXYMETHYLGLUTARATE COA-TRANSFERASE"/>
    <property type="match status" value="1"/>
</dbReference>
<gene>
    <name evidence="3" type="ORF">SAMN05421759_103198</name>
</gene>
<dbReference type="InterPro" id="IPR003673">
    <property type="entry name" value="CoA-Trfase_fam_III"/>
</dbReference>
<feature type="region of interest" description="Disordered" evidence="2">
    <location>
        <begin position="211"/>
        <end position="233"/>
    </location>
</feature>
<dbReference type="AlphaFoldDB" id="A0A1N7LVS0"/>
<evidence type="ECO:0000313" key="3">
    <source>
        <dbReference type="EMBL" id="SIS77894.1"/>
    </source>
</evidence>
<keyword evidence="4" id="KW-1185">Reference proteome</keyword>
<dbReference type="GO" id="GO:0008410">
    <property type="term" value="F:CoA-transferase activity"/>
    <property type="evidence" value="ECO:0007669"/>
    <property type="project" value="TreeGrafter"/>
</dbReference>
<feature type="region of interest" description="Disordered" evidence="2">
    <location>
        <begin position="347"/>
        <end position="372"/>
    </location>
</feature>
<evidence type="ECO:0000313" key="4">
    <source>
        <dbReference type="Proteomes" id="UP000186684"/>
    </source>
</evidence>
<name>A0A1N7LVS0_9RHOB</name>
<reference evidence="4" key="1">
    <citation type="submission" date="2017-01" db="EMBL/GenBank/DDBJ databases">
        <authorList>
            <person name="Varghese N."/>
            <person name="Submissions S."/>
        </authorList>
    </citation>
    <scope>NUCLEOTIDE SEQUENCE [LARGE SCALE GENOMIC DNA]</scope>
    <source>
        <strain evidence="4">DSM 29430</strain>
    </source>
</reference>
<sequence>MSQPLAGLIVLDLSHMVAGPFATRILADLGARIIKIERPGTGDDGRALPPFKSGKSAHFAALNHSKASIALDLKSGDGQEIAARLLARADILVEAFRPGVMDKFGLGWETLRTRHPRLIYGSLSGYGQTGPDARRPAYDMIAEARGGVMAETGERGGLPVRLGAPIGDIAAAMYLAQGILAALYDRERNGQGRRVDVAMLDAQLALQSRGVAQSATGGRSPEPRGTRSAEIAPSEAVATSDGRIVLAAGNDRLFEKLCTALDLPLSDDPRFASNADRVENARLLRRLIEAITLEKTRAHWLARLTAAGIPCAPVQGVDEAMKDPQILARNMVVDVLDRNGRKAYVAPGNPIKMSGAEDRTARSPAPDLDGNRGEILRWLDGE</sequence>
<dbReference type="Gene3D" id="3.30.1540.10">
    <property type="entry name" value="formyl-coa transferase, domain 3"/>
    <property type="match status" value="1"/>
</dbReference>
<keyword evidence="1 3" id="KW-0808">Transferase</keyword>
<dbReference type="RefSeq" id="WP_076446796.1">
    <property type="nucleotide sequence ID" value="NZ_FTOQ01000003.1"/>
</dbReference>
<accession>A0A1N7LVS0</accession>
<proteinExistence type="predicted"/>
<dbReference type="Pfam" id="PF02515">
    <property type="entry name" value="CoA_transf_3"/>
    <property type="match status" value="1"/>
</dbReference>
<dbReference type="InterPro" id="IPR023606">
    <property type="entry name" value="CoA-Trfase_III_dom_1_sf"/>
</dbReference>
<evidence type="ECO:0000256" key="1">
    <source>
        <dbReference type="ARBA" id="ARBA00022679"/>
    </source>
</evidence>